<organism evidence="1">
    <name type="scientific">Anopheles funestus</name>
    <name type="common">African malaria mosquito</name>
    <dbReference type="NCBI Taxonomy" id="62324"/>
    <lineage>
        <taxon>Eukaryota</taxon>
        <taxon>Metazoa</taxon>
        <taxon>Ecdysozoa</taxon>
        <taxon>Arthropoda</taxon>
        <taxon>Hexapoda</taxon>
        <taxon>Insecta</taxon>
        <taxon>Pterygota</taxon>
        <taxon>Neoptera</taxon>
        <taxon>Endopterygota</taxon>
        <taxon>Diptera</taxon>
        <taxon>Nematocera</taxon>
        <taxon>Culicoidea</taxon>
        <taxon>Culicidae</taxon>
        <taxon>Anophelinae</taxon>
        <taxon>Anopheles</taxon>
    </lineage>
</organism>
<evidence type="ECO:0000313" key="1">
    <source>
        <dbReference type="EnsemblMetazoa" id="AFUN005382-PA"/>
    </source>
</evidence>
<dbReference type="VEuPathDB" id="VectorBase:AFUN2_009673"/>
<dbReference type="AlphaFoldDB" id="A0A182RGM3"/>
<protein>
    <submittedName>
        <fullName evidence="1">Uncharacterized protein</fullName>
    </submittedName>
</protein>
<dbReference type="VEuPathDB" id="VectorBase:AFUN2_004254"/>
<dbReference type="EnsemblMetazoa" id="AFUN005382-RA">
    <property type="protein sequence ID" value="AFUN005382-PA"/>
    <property type="gene ID" value="AFUN005382"/>
</dbReference>
<reference evidence="1" key="1">
    <citation type="submission" date="2020-05" db="UniProtKB">
        <authorList>
            <consortium name="EnsemblMetazoa"/>
        </authorList>
    </citation>
    <scope>IDENTIFICATION</scope>
    <source>
        <strain evidence="1">FUMOZ</strain>
    </source>
</reference>
<dbReference type="PANTHER" id="PTHR33053:SF9">
    <property type="entry name" value="AGAP000105-PA"/>
    <property type="match status" value="1"/>
</dbReference>
<dbReference type="STRING" id="62324.A0A182RGM3"/>
<name>A0A182RGM3_ANOFN</name>
<proteinExistence type="predicted"/>
<accession>A0A182RGM3</accession>
<dbReference type="VEuPathDB" id="VectorBase:AFUN005382"/>
<dbReference type="PANTHER" id="PTHR33053">
    <property type="entry name" value="PROTEIN, PUTATIVE-RELATED"/>
    <property type="match status" value="1"/>
</dbReference>
<sequence length="404" mass="46346">IATKRIRENGALFKRRNKINKQFVKEWEADHPAPSASILAVDDISQNFPEADLRTPWLAPGEIVNPDGSVDEDYITSDEELSTSDGEESTNEEEIGSTLFEDDLRNWVLKSNMTHTAMNSLLKLLKTKKVVQSRLPKDYCTLLRTPHRTGASFITIEGVVSFNGSLGCFKCTDIAVHDRATKRMYFTGVGIEKRTDAKFRAREYPQHCKKPTPLTDILYFDIIADVIIADRLHLIDFGVMRKLLNGWIKGKFTKGPHHTKWTSRCDIISEFLLQIKLPSEIHRILRSLQYIKFWKGTEFRTFLHYASVVVLKEILPEAAYKHFLLLFCATTFLSSTVYENEWELAKEMLELFVKDFGTIYGPSSVSSNVHNLQHVHDEVARFGPLEDISTYGFWGDEETVKRMD</sequence>